<name>A0A0A0KIF0_CUCSA</name>
<proteinExistence type="predicted"/>
<dbReference type="AlphaFoldDB" id="A0A0A0KIF0"/>
<sequence>MNASQYIYSQLIEFLRILHRLSKNVFSSPFLIIPFIIPTNQVHCSTHSLLLNVQIQRITKKLLPSFELKLNKRPNNGKSLLHTLFIVIKTTSFNRFYGRSKCL</sequence>
<evidence type="ECO:0000313" key="1">
    <source>
        <dbReference type="EMBL" id="KGN48182.1"/>
    </source>
</evidence>
<protein>
    <submittedName>
        <fullName evidence="1">Uncharacterized protein</fullName>
    </submittedName>
</protein>
<evidence type="ECO:0000313" key="2">
    <source>
        <dbReference type="Proteomes" id="UP000029981"/>
    </source>
</evidence>
<reference evidence="1 2" key="1">
    <citation type="journal article" date="2009" name="Nat. Genet.">
        <title>The genome of the cucumber, Cucumis sativus L.</title>
        <authorList>
            <person name="Huang S."/>
            <person name="Li R."/>
            <person name="Zhang Z."/>
            <person name="Li L."/>
            <person name="Gu X."/>
            <person name="Fan W."/>
            <person name="Lucas W.J."/>
            <person name="Wang X."/>
            <person name="Xie B."/>
            <person name="Ni P."/>
            <person name="Ren Y."/>
            <person name="Zhu H."/>
            <person name="Li J."/>
            <person name="Lin K."/>
            <person name="Jin W."/>
            <person name="Fei Z."/>
            <person name="Li G."/>
            <person name="Staub J."/>
            <person name="Kilian A."/>
            <person name="van der Vossen E.A."/>
            <person name="Wu Y."/>
            <person name="Guo J."/>
            <person name="He J."/>
            <person name="Jia Z."/>
            <person name="Ren Y."/>
            <person name="Tian G."/>
            <person name="Lu Y."/>
            <person name="Ruan J."/>
            <person name="Qian W."/>
            <person name="Wang M."/>
            <person name="Huang Q."/>
            <person name="Li B."/>
            <person name="Xuan Z."/>
            <person name="Cao J."/>
            <person name="Asan"/>
            <person name="Wu Z."/>
            <person name="Zhang J."/>
            <person name="Cai Q."/>
            <person name="Bai Y."/>
            <person name="Zhao B."/>
            <person name="Han Y."/>
            <person name="Li Y."/>
            <person name="Li X."/>
            <person name="Wang S."/>
            <person name="Shi Q."/>
            <person name="Liu S."/>
            <person name="Cho W.K."/>
            <person name="Kim J.Y."/>
            <person name="Xu Y."/>
            <person name="Heller-Uszynska K."/>
            <person name="Miao H."/>
            <person name="Cheng Z."/>
            <person name="Zhang S."/>
            <person name="Wu J."/>
            <person name="Yang Y."/>
            <person name="Kang H."/>
            <person name="Li M."/>
            <person name="Liang H."/>
            <person name="Ren X."/>
            <person name="Shi Z."/>
            <person name="Wen M."/>
            <person name="Jian M."/>
            <person name="Yang H."/>
            <person name="Zhang G."/>
            <person name="Yang Z."/>
            <person name="Chen R."/>
            <person name="Liu S."/>
            <person name="Li J."/>
            <person name="Ma L."/>
            <person name="Liu H."/>
            <person name="Zhou Y."/>
            <person name="Zhao J."/>
            <person name="Fang X."/>
            <person name="Li G."/>
            <person name="Fang L."/>
            <person name="Li Y."/>
            <person name="Liu D."/>
            <person name="Zheng H."/>
            <person name="Zhang Y."/>
            <person name="Qin N."/>
            <person name="Li Z."/>
            <person name="Yang G."/>
            <person name="Yang S."/>
            <person name="Bolund L."/>
            <person name="Kristiansen K."/>
            <person name="Zheng H."/>
            <person name="Li S."/>
            <person name="Zhang X."/>
            <person name="Yang H."/>
            <person name="Wang J."/>
            <person name="Sun R."/>
            <person name="Zhang B."/>
            <person name="Jiang S."/>
            <person name="Wang J."/>
            <person name="Du Y."/>
            <person name="Li S."/>
        </authorList>
    </citation>
    <scope>NUCLEOTIDE SEQUENCE [LARGE SCALE GENOMIC DNA]</scope>
    <source>
        <strain evidence="2">cv. 9930</strain>
    </source>
</reference>
<reference evidence="1 2" key="3">
    <citation type="journal article" date="2010" name="BMC Genomics">
        <title>Transcriptome sequencing and comparative analysis of cucumber flowers with different sex types.</title>
        <authorList>
            <person name="Guo S."/>
            <person name="Zheng Y."/>
            <person name="Joung J.G."/>
            <person name="Liu S."/>
            <person name="Zhang Z."/>
            <person name="Crasta O.R."/>
            <person name="Sobral B.W."/>
            <person name="Xu Y."/>
            <person name="Huang S."/>
            <person name="Fei Z."/>
        </authorList>
    </citation>
    <scope>NUCLEOTIDE SEQUENCE [LARGE SCALE GENOMIC DNA]</scope>
    <source>
        <strain evidence="2">cv. 9930</strain>
    </source>
</reference>
<accession>A0A0A0KIF0</accession>
<dbReference type="Proteomes" id="UP000029981">
    <property type="component" value="Chromosome 6"/>
</dbReference>
<dbReference type="Gramene" id="KGN48182">
    <property type="protein sequence ID" value="KGN48182"/>
    <property type="gene ID" value="Csa_6G446435"/>
</dbReference>
<reference evidence="1 2" key="2">
    <citation type="journal article" date="2009" name="PLoS ONE">
        <title>An integrated genetic and cytogenetic map of the cucumber genome.</title>
        <authorList>
            <person name="Ren Y."/>
            <person name="Zhang Z."/>
            <person name="Liu J."/>
            <person name="Staub J.E."/>
            <person name="Han Y."/>
            <person name="Cheng Z."/>
            <person name="Li X."/>
            <person name="Lu J."/>
            <person name="Miao H."/>
            <person name="Kang H."/>
            <person name="Xie B."/>
            <person name="Gu X."/>
            <person name="Wang X."/>
            <person name="Du Y."/>
            <person name="Jin W."/>
            <person name="Huang S."/>
        </authorList>
    </citation>
    <scope>NUCLEOTIDE SEQUENCE [LARGE SCALE GENOMIC DNA]</scope>
    <source>
        <strain evidence="2">cv. 9930</strain>
    </source>
</reference>
<organism evidence="1 2">
    <name type="scientific">Cucumis sativus</name>
    <name type="common">Cucumber</name>
    <dbReference type="NCBI Taxonomy" id="3659"/>
    <lineage>
        <taxon>Eukaryota</taxon>
        <taxon>Viridiplantae</taxon>
        <taxon>Streptophyta</taxon>
        <taxon>Embryophyta</taxon>
        <taxon>Tracheophyta</taxon>
        <taxon>Spermatophyta</taxon>
        <taxon>Magnoliopsida</taxon>
        <taxon>eudicotyledons</taxon>
        <taxon>Gunneridae</taxon>
        <taxon>Pentapetalae</taxon>
        <taxon>rosids</taxon>
        <taxon>fabids</taxon>
        <taxon>Cucurbitales</taxon>
        <taxon>Cucurbitaceae</taxon>
        <taxon>Benincaseae</taxon>
        <taxon>Cucumis</taxon>
    </lineage>
</organism>
<dbReference type="EMBL" id="CM002927">
    <property type="protein sequence ID" value="KGN48182.1"/>
    <property type="molecule type" value="Genomic_DNA"/>
</dbReference>
<reference evidence="1 2" key="4">
    <citation type="journal article" date="2011" name="BMC Genomics">
        <title>RNA-Seq improves annotation of protein-coding genes in the cucumber genome.</title>
        <authorList>
            <person name="Li Z."/>
            <person name="Zhang Z."/>
            <person name="Yan P."/>
            <person name="Huang S."/>
            <person name="Fei Z."/>
            <person name="Lin K."/>
        </authorList>
    </citation>
    <scope>NUCLEOTIDE SEQUENCE [LARGE SCALE GENOMIC DNA]</scope>
    <source>
        <strain evidence="2">cv. 9930</strain>
    </source>
</reference>
<keyword evidence="2" id="KW-1185">Reference proteome</keyword>
<gene>
    <name evidence="1" type="ORF">Csa_6G446435</name>
</gene>